<gene>
    <name evidence="1" type="ORF">CLV63_102429</name>
</gene>
<dbReference type="OrthoDB" id="9794948at2"/>
<dbReference type="InterPro" id="IPR007396">
    <property type="entry name" value="TR_PAI2-type"/>
</dbReference>
<evidence type="ECO:0000313" key="2">
    <source>
        <dbReference type="Proteomes" id="UP000240542"/>
    </source>
</evidence>
<dbReference type="SUPFAM" id="SSF50475">
    <property type="entry name" value="FMN-binding split barrel"/>
    <property type="match status" value="1"/>
</dbReference>
<accession>A0A2P8DSW1</accession>
<protein>
    <submittedName>
        <fullName evidence="1">PaiB family negative transcriptional regulator</fullName>
    </submittedName>
</protein>
<dbReference type="Proteomes" id="UP000240542">
    <property type="component" value="Unassembled WGS sequence"/>
</dbReference>
<keyword evidence="2" id="KW-1185">Reference proteome</keyword>
<dbReference type="AlphaFoldDB" id="A0A2P8DSW1"/>
<dbReference type="Pfam" id="PF04299">
    <property type="entry name" value="FMN_bind_2"/>
    <property type="match status" value="1"/>
</dbReference>
<reference evidence="1 2" key="1">
    <citation type="submission" date="2018-03" db="EMBL/GenBank/DDBJ databases">
        <title>Genomic Encyclopedia of Archaeal and Bacterial Type Strains, Phase II (KMG-II): from individual species to whole genera.</title>
        <authorList>
            <person name="Goeker M."/>
        </authorList>
    </citation>
    <scope>NUCLEOTIDE SEQUENCE [LARGE SCALE GENOMIC DNA]</scope>
    <source>
        <strain evidence="1 2">DSM 45312</strain>
    </source>
</reference>
<dbReference type="InterPro" id="IPR012349">
    <property type="entry name" value="Split_barrel_FMN-bd"/>
</dbReference>
<organism evidence="1 2">
    <name type="scientific">Murinocardiopsis flavida</name>
    <dbReference type="NCBI Taxonomy" id="645275"/>
    <lineage>
        <taxon>Bacteria</taxon>
        <taxon>Bacillati</taxon>
        <taxon>Actinomycetota</taxon>
        <taxon>Actinomycetes</taxon>
        <taxon>Streptosporangiales</taxon>
        <taxon>Nocardiopsidaceae</taxon>
        <taxon>Murinocardiopsis</taxon>
    </lineage>
</organism>
<sequence>MHEFERYSPDDPRHAVELVRTHPFALVVSADGGVPVATHVPVVADPATPVGDSFAGATLLGHMARANPQWRSFAAAPDVLAVFSGPDSYVSPTTYGRDPSVPTWNYAAVHLTGRVEVADGPDDTLAVLEETVRALESLRSPSWDMAASRGRFAELVSGVVAFRIRVSAQRSVFKLGQDLPADLHDRVHGAAAEGPHAAPELAELMRRVDPRAHGGGA</sequence>
<dbReference type="PIRSF" id="PIRSF010372">
    <property type="entry name" value="PaiB"/>
    <property type="match status" value="1"/>
</dbReference>
<dbReference type="EMBL" id="PYGA01000002">
    <property type="protein sequence ID" value="PSL00302.1"/>
    <property type="molecule type" value="Genomic_DNA"/>
</dbReference>
<dbReference type="RefSeq" id="WP_106581631.1">
    <property type="nucleotide sequence ID" value="NZ_PYGA01000002.1"/>
</dbReference>
<proteinExistence type="predicted"/>
<evidence type="ECO:0000313" key="1">
    <source>
        <dbReference type="EMBL" id="PSL00302.1"/>
    </source>
</evidence>
<dbReference type="PANTHER" id="PTHR35802:SF1">
    <property type="entry name" value="PROTEASE SYNTHASE AND SPORULATION PROTEIN PAI 2"/>
    <property type="match status" value="1"/>
</dbReference>
<comment type="caution">
    <text evidence="1">The sequence shown here is derived from an EMBL/GenBank/DDBJ whole genome shotgun (WGS) entry which is preliminary data.</text>
</comment>
<name>A0A2P8DSW1_9ACTN</name>
<dbReference type="Gene3D" id="2.30.110.10">
    <property type="entry name" value="Electron Transport, Fmn-binding Protein, Chain A"/>
    <property type="match status" value="1"/>
</dbReference>
<dbReference type="PANTHER" id="PTHR35802">
    <property type="entry name" value="PROTEASE SYNTHASE AND SPORULATION PROTEIN PAI 2"/>
    <property type="match status" value="1"/>
</dbReference>